<evidence type="ECO:0000256" key="1">
    <source>
        <dbReference type="SAM" id="MobiDB-lite"/>
    </source>
</evidence>
<sequence length="326" mass="38007">MEVVSLIPFTLIAKLMLDEAKKVKDFKPLIEELVSTIERLVPIFEEIDLLQRRLDPGNKDLDFITKLMLKAKKMVRKCSEVRLYNIYKIKSYTRKIKEINDDFVKFCKIDLQFIQHKNHLRASSVTSLKIQESPPRGLEGQHRVSSNEGKGEQVQEDEQLSLALKESLIMKELLSRKAEALSSREAEELKTAIKESFSLCRQQEEQAAKRKLEEEKLVAVALEKSLNTEDPALREVIQESLSLQRQQEEKAKRKLEEEQRIIWESFKDKGKAKKVQEDEKSIVNTEDLSLRVAISNSQREEQMAKRRARELKINEQRVLLESFKTK</sequence>
<comment type="caution">
    <text evidence="3">The sequence shown here is derived from an EMBL/GenBank/DDBJ whole genome shotgun (WGS) entry which is preliminary data.</text>
</comment>
<keyword evidence="4" id="KW-1185">Reference proteome</keyword>
<dbReference type="PROSITE" id="PS51153">
    <property type="entry name" value="RPW8"/>
    <property type="match status" value="1"/>
</dbReference>
<feature type="region of interest" description="Disordered" evidence="1">
    <location>
        <begin position="126"/>
        <end position="156"/>
    </location>
</feature>
<organism evidence="3 4">
    <name type="scientific">Eruca vesicaria subsp. sativa</name>
    <name type="common">Garden rocket</name>
    <name type="synonym">Eruca sativa</name>
    <dbReference type="NCBI Taxonomy" id="29727"/>
    <lineage>
        <taxon>Eukaryota</taxon>
        <taxon>Viridiplantae</taxon>
        <taxon>Streptophyta</taxon>
        <taxon>Embryophyta</taxon>
        <taxon>Tracheophyta</taxon>
        <taxon>Spermatophyta</taxon>
        <taxon>Magnoliopsida</taxon>
        <taxon>eudicotyledons</taxon>
        <taxon>Gunneridae</taxon>
        <taxon>Pentapetalae</taxon>
        <taxon>rosids</taxon>
        <taxon>malvids</taxon>
        <taxon>Brassicales</taxon>
        <taxon>Brassicaceae</taxon>
        <taxon>Brassiceae</taxon>
        <taxon>Eruca</taxon>
    </lineage>
</organism>
<evidence type="ECO:0000313" key="4">
    <source>
        <dbReference type="Proteomes" id="UP001642260"/>
    </source>
</evidence>
<accession>A0ABC8JFI9</accession>
<proteinExistence type="predicted"/>
<reference evidence="3 4" key="1">
    <citation type="submission" date="2022-03" db="EMBL/GenBank/DDBJ databases">
        <authorList>
            <person name="Macdonald S."/>
            <person name="Ahmed S."/>
            <person name="Newling K."/>
        </authorList>
    </citation>
    <scope>NUCLEOTIDE SEQUENCE [LARGE SCALE GENOMIC DNA]</scope>
</reference>
<feature type="domain" description="RPW8" evidence="2">
    <location>
        <begin position="1"/>
        <end position="145"/>
    </location>
</feature>
<dbReference type="Pfam" id="PF05659">
    <property type="entry name" value="RPW8"/>
    <property type="match status" value="1"/>
</dbReference>
<gene>
    <name evidence="3" type="ORF">ERUC_LOCUS10595</name>
</gene>
<name>A0ABC8JFI9_ERUVS</name>
<dbReference type="Proteomes" id="UP001642260">
    <property type="component" value="Unassembled WGS sequence"/>
</dbReference>
<dbReference type="InterPro" id="IPR008808">
    <property type="entry name" value="Powdery_mildew-R_dom"/>
</dbReference>
<evidence type="ECO:0000313" key="3">
    <source>
        <dbReference type="EMBL" id="CAH8326222.1"/>
    </source>
</evidence>
<dbReference type="EMBL" id="CAKOAT010104043">
    <property type="protein sequence ID" value="CAH8326222.1"/>
    <property type="molecule type" value="Genomic_DNA"/>
</dbReference>
<evidence type="ECO:0000259" key="2">
    <source>
        <dbReference type="PROSITE" id="PS51153"/>
    </source>
</evidence>
<dbReference type="AlphaFoldDB" id="A0ABC8JFI9"/>
<protein>
    <recommendedName>
        <fullName evidence="2">RPW8 domain-containing protein</fullName>
    </recommendedName>
</protein>